<evidence type="ECO:0000313" key="3">
    <source>
        <dbReference type="Proteomes" id="UP000799423"/>
    </source>
</evidence>
<evidence type="ECO:0000313" key="2">
    <source>
        <dbReference type="EMBL" id="KAF2844516.1"/>
    </source>
</evidence>
<gene>
    <name evidence="2" type="ORF">T440DRAFT_436373</name>
</gene>
<dbReference type="OrthoDB" id="5421195at2759"/>
<dbReference type="InterPro" id="IPR022198">
    <property type="entry name" value="DUF3723"/>
</dbReference>
<feature type="compositionally biased region" description="Basic and acidic residues" evidence="1">
    <location>
        <begin position="525"/>
        <end position="545"/>
    </location>
</feature>
<proteinExistence type="predicted"/>
<feature type="compositionally biased region" description="Basic and acidic residues" evidence="1">
    <location>
        <begin position="721"/>
        <end position="736"/>
    </location>
</feature>
<dbReference type="Pfam" id="PF12520">
    <property type="entry name" value="DUF3723"/>
    <property type="match status" value="2"/>
</dbReference>
<keyword evidence="3" id="KW-1185">Reference proteome</keyword>
<accession>A0A6A7AMU1</accession>
<name>A0A6A7AMU1_9PLEO</name>
<reference evidence="2" key="1">
    <citation type="submission" date="2020-01" db="EMBL/GenBank/DDBJ databases">
        <authorList>
            <consortium name="DOE Joint Genome Institute"/>
            <person name="Haridas S."/>
            <person name="Albert R."/>
            <person name="Binder M."/>
            <person name="Bloem J."/>
            <person name="Labutti K."/>
            <person name="Salamov A."/>
            <person name="Andreopoulos B."/>
            <person name="Baker S.E."/>
            <person name="Barry K."/>
            <person name="Bills G."/>
            <person name="Bluhm B.H."/>
            <person name="Cannon C."/>
            <person name="Castanera R."/>
            <person name="Culley D.E."/>
            <person name="Daum C."/>
            <person name="Ezra D."/>
            <person name="Gonzalez J.B."/>
            <person name="Henrissat B."/>
            <person name="Kuo A."/>
            <person name="Liang C."/>
            <person name="Lipzen A."/>
            <person name="Lutzoni F."/>
            <person name="Magnuson J."/>
            <person name="Mondo S."/>
            <person name="Nolan M."/>
            <person name="Ohm R."/>
            <person name="Pangilinan J."/>
            <person name="Park H.-J."/>
            <person name="Ramirez L."/>
            <person name="Alfaro M."/>
            <person name="Sun H."/>
            <person name="Tritt A."/>
            <person name="Yoshinaga Y."/>
            <person name="Zwiers L.-H."/>
            <person name="Turgeon B.G."/>
            <person name="Goodwin S.B."/>
            <person name="Spatafora J.W."/>
            <person name="Crous P.W."/>
            <person name="Grigoriev I.V."/>
        </authorList>
    </citation>
    <scope>NUCLEOTIDE SEQUENCE</scope>
    <source>
        <strain evidence="2">IPT5</strain>
    </source>
</reference>
<protein>
    <submittedName>
        <fullName evidence="2">Uncharacterized protein</fullName>
    </submittedName>
</protein>
<feature type="compositionally biased region" description="Basic and acidic residues" evidence="1">
    <location>
        <begin position="619"/>
        <end position="658"/>
    </location>
</feature>
<feature type="region of interest" description="Disordered" evidence="1">
    <location>
        <begin position="508"/>
        <end position="589"/>
    </location>
</feature>
<feature type="compositionally biased region" description="Polar residues" evidence="1">
    <location>
        <begin position="556"/>
        <end position="570"/>
    </location>
</feature>
<dbReference type="AlphaFoldDB" id="A0A6A7AMU1"/>
<organism evidence="2 3">
    <name type="scientific">Plenodomus tracheiphilus IPT5</name>
    <dbReference type="NCBI Taxonomy" id="1408161"/>
    <lineage>
        <taxon>Eukaryota</taxon>
        <taxon>Fungi</taxon>
        <taxon>Dikarya</taxon>
        <taxon>Ascomycota</taxon>
        <taxon>Pezizomycotina</taxon>
        <taxon>Dothideomycetes</taxon>
        <taxon>Pleosporomycetidae</taxon>
        <taxon>Pleosporales</taxon>
        <taxon>Pleosporineae</taxon>
        <taxon>Leptosphaeriaceae</taxon>
        <taxon>Plenodomus</taxon>
    </lineage>
</organism>
<sequence length="889" mass="101597">MRNADLQNREQALAAEKCIKYRGTASVRIDAFHFQRKPDARNVQRLEALFRKNGCSRSEVRNHIPAIIDQHSLDEAIHSAGLTPDALRALQQENYCELSFPPGFLLECLHGLHRAHAATSLLPPGDQRWIVDFYPTGNISHDLKTALEEEYSCEKVPPDGEFFSKIRHYQKTANAVLERWWWARLSFVSVKKEQNLKRILHDIRYTSYRSAFDFQLDMPGLSGGMRLGTVHKMFAMRCDDEIICYLRYIQETWSRILGGKKEAMQQVDRATVQAVELTAPGACEQDAAVLSGKLRKGEIFGAFSEQERETIWREILAVSRDRLIPSLFSFFEDLNYMYGPAECIKRLVHLPKDESVGNALKRTFHDPDETHDSYSIQLSELEFAQRPGSAADRLDFGYRQTWISAWRNHEKIEDELLATVAMKASEQTLYVGALAHRLGFETRIEERDIARASEKPPKRCGIPRVQDHRRDQPLLFADKLHYGNGSGVTSFFVRRSVYLAFFGDPFPSKRDKEEQGQGQEQEQGYEQKQEHEQEQRAQRSIEPKIKRLTQLWEATGGQQSLPKATGSNTLERQKWRMPPSTLSTNERRITPVDLDVLSQFPQRIAPDGPLSAQAQRANSELREKEQDQRESEPERLQQEQSKEQEKSSREDRDLELRRSGSPCGAPATQDAAQKVEIRAPRAMERPQKELFSVVPPDGQSLLPRGLKRKSEEQVGIEQLAQEERGPEPKKPGREDTSAGQSLTPAADQRRVTQIDMYGLTRLASPELMAREKYSEAQPRDDEQRIAATPPVVDPTKACTQAGEVQATMIQMQLKTRTEEGNWIVKQGELATFKGPADVRRYVTKHTDSLDEVELRDSDDRILSIDTCVEDVTMDQSFTIFVVVQPRRRN</sequence>
<feature type="compositionally biased region" description="Basic and acidic residues" evidence="1">
    <location>
        <begin position="673"/>
        <end position="688"/>
    </location>
</feature>
<dbReference type="EMBL" id="MU006375">
    <property type="protein sequence ID" value="KAF2844516.1"/>
    <property type="molecule type" value="Genomic_DNA"/>
</dbReference>
<dbReference type="Proteomes" id="UP000799423">
    <property type="component" value="Unassembled WGS sequence"/>
</dbReference>
<feature type="region of interest" description="Disordered" evidence="1">
    <location>
        <begin position="602"/>
        <end position="746"/>
    </location>
</feature>
<evidence type="ECO:0000256" key="1">
    <source>
        <dbReference type="SAM" id="MobiDB-lite"/>
    </source>
</evidence>